<keyword evidence="3" id="KW-1185">Reference proteome</keyword>
<dbReference type="Gene3D" id="2.70.70.10">
    <property type="entry name" value="Glucose Permease (Domain IIA)"/>
    <property type="match status" value="1"/>
</dbReference>
<accession>A0A7G7YPL0</accession>
<dbReference type="Pfam" id="PF01551">
    <property type="entry name" value="Peptidase_M23"/>
    <property type="match status" value="1"/>
</dbReference>
<dbReference type="Proteomes" id="UP000515275">
    <property type="component" value="Chromosome"/>
</dbReference>
<evidence type="ECO:0000313" key="2">
    <source>
        <dbReference type="EMBL" id="QNH96430.1"/>
    </source>
</evidence>
<dbReference type="KEGG" id="cans:GP473_06970"/>
<dbReference type="InterPro" id="IPR011055">
    <property type="entry name" value="Dup_hybrid_motif"/>
</dbReference>
<proteinExistence type="predicted"/>
<dbReference type="SUPFAM" id="SSF51261">
    <property type="entry name" value="Duplicated hybrid motif"/>
    <property type="match status" value="1"/>
</dbReference>
<evidence type="ECO:0000259" key="1">
    <source>
        <dbReference type="Pfam" id="PF01551"/>
    </source>
</evidence>
<sequence length="245" mass="25121">MQNISGERRVGAHRKEDNSAKRRFALAAVAATAVTSAGAAGATVGAQQENKQINLAADTTILAQGENSAAAPSTSSSEAPQILEVAQKAPISGLSDQLQSALRFANARAVADQAARAPLAAKPAEGTLTSPFGPRWGTMHNGIDIANAIGTPILAVMSGTVIDSGPASGFGQWIRIRHDDGSVSVYGHMSTLDVSVGQRVVAGQKIAGMGNLGFSTGPHLHFEIHPDGTTPVDPVPWLAAHGIQV</sequence>
<dbReference type="GO" id="GO:0004222">
    <property type="term" value="F:metalloendopeptidase activity"/>
    <property type="evidence" value="ECO:0007669"/>
    <property type="project" value="TreeGrafter"/>
</dbReference>
<dbReference type="PANTHER" id="PTHR21666">
    <property type="entry name" value="PEPTIDASE-RELATED"/>
    <property type="match status" value="1"/>
</dbReference>
<dbReference type="InterPro" id="IPR016047">
    <property type="entry name" value="M23ase_b-sheet_dom"/>
</dbReference>
<dbReference type="RefSeq" id="WP_185770181.1">
    <property type="nucleotide sequence ID" value="NZ_CP046883.1"/>
</dbReference>
<feature type="domain" description="M23ase beta-sheet core" evidence="1">
    <location>
        <begin position="139"/>
        <end position="234"/>
    </location>
</feature>
<reference evidence="2 3" key="1">
    <citation type="submission" date="2019-12" db="EMBL/GenBank/DDBJ databases">
        <title>Corynebacterium sp. nov., isolated from feces of the Anser Albifrons in China.</title>
        <authorList>
            <person name="Liu Q."/>
        </authorList>
    </citation>
    <scope>NUCLEOTIDE SEQUENCE [LARGE SCALE GENOMIC DNA]</scope>
    <source>
        <strain evidence="2 3">23H37-10</strain>
    </source>
</reference>
<dbReference type="EMBL" id="CP046883">
    <property type="protein sequence ID" value="QNH96430.1"/>
    <property type="molecule type" value="Genomic_DNA"/>
</dbReference>
<dbReference type="CDD" id="cd12797">
    <property type="entry name" value="M23_peptidase"/>
    <property type="match status" value="1"/>
</dbReference>
<dbReference type="AlphaFoldDB" id="A0A7G7YPL0"/>
<organism evidence="2 3">
    <name type="scientific">Corynebacterium anserum</name>
    <dbReference type="NCBI Taxonomy" id="2684406"/>
    <lineage>
        <taxon>Bacteria</taxon>
        <taxon>Bacillati</taxon>
        <taxon>Actinomycetota</taxon>
        <taxon>Actinomycetes</taxon>
        <taxon>Mycobacteriales</taxon>
        <taxon>Corynebacteriaceae</taxon>
        <taxon>Corynebacterium</taxon>
    </lineage>
</organism>
<dbReference type="PANTHER" id="PTHR21666:SF270">
    <property type="entry name" value="MUREIN HYDROLASE ACTIVATOR ENVC"/>
    <property type="match status" value="1"/>
</dbReference>
<gene>
    <name evidence="2" type="ORF">GP473_06970</name>
</gene>
<dbReference type="InterPro" id="IPR050570">
    <property type="entry name" value="Cell_wall_metabolism_enzyme"/>
</dbReference>
<evidence type="ECO:0000313" key="3">
    <source>
        <dbReference type="Proteomes" id="UP000515275"/>
    </source>
</evidence>
<protein>
    <submittedName>
        <fullName evidence="2">Peptidoglycan DD-metalloendopeptidase family protein</fullName>
    </submittedName>
</protein>
<name>A0A7G7YPL0_9CORY</name>